<dbReference type="PROSITE" id="PS51257">
    <property type="entry name" value="PROKAR_LIPOPROTEIN"/>
    <property type="match status" value="1"/>
</dbReference>
<feature type="compositionally biased region" description="Polar residues" evidence="1">
    <location>
        <begin position="106"/>
        <end position="121"/>
    </location>
</feature>
<accession>Q1ILH3</accession>
<feature type="region of interest" description="Disordered" evidence="1">
    <location>
        <begin position="24"/>
        <end position="121"/>
    </location>
</feature>
<dbReference type="eggNOG" id="ENOG50338HZ">
    <property type="taxonomic scope" value="Bacteria"/>
</dbReference>
<keyword evidence="2" id="KW-0732">Signal</keyword>
<dbReference type="HOGENOM" id="CLU_1459526_0_0_0"/>
<dbReference type="EMBL" id="CP000360">
    <property type="protein sequence ID" value="ABF42277.1"/>
    <property type="molecule type" value="Genomic_DNA"/>
</dbReference>
<gene>
    <name evidence="3" type="ordered locus">Acid345_3276</name>
</gene>
<reference evidence="3 4" key="1">
    <citation type="journal article" date="2009" name="Appl. Environ. Microbiol.">
        <title>Three genomes from the phylum Acidobacteria provide insight into the lifestyles of these microorganisms in soils.</title>
        <authorList>
            <person name="Ward N.L."/>
            <person name="Challacombe J.F."/>
            <person name="Janssen P.H."/>
            <person name="Henrissat B."/>
            <person name="Coutinho P.M."/>
            <person name="Wu M."/>
            <person name="Xie G."/>
            <person name="Haft D.H."/>
            <person name="Sait M."/>
            <person name="Badger J."/>
            <person name="Barabote R.D."/>
            <person name="Bradley B."/>
            <person name="Brettin T.S."/>
            <person name="Brinkac L.M."/>
            <person name="Bruce D."/>
            <person name="Creasy T."/>
            <person name="Daugherty S.C."/>
            <person name="Davidsen T.M."/>
            <person name="DeBoy R.T."/>
            <person name="Detter J.C."/>
            <person name="Dodson R.J."/>
            <person name="Durkin A.S."/>
            <person name="Ganapathy A."/>
            <person name="Gwinn-Giglio M."/>
            <person name="Han C.S."/>
            <person name="Khouri H."/>
            <person name="Kiss H."/>
            <person name="Kothari S.P."/>
            <person name="Madupu R."/>
            <person name="Nelson K.E."/>
            <person name="Nelson W.C."/>
            <person name="Paulsen I."/>
            <person name="Penn K."/>
            <person name="Ren Q."/>
            <person name="Rosovitz M.J."/>
            <person name="Selengut J.D."/>
            <person name="Shrivastava S."/>
            <person name="Sullivan S.A."/>
            <person name="Tapia R."/>
            <person name="Thompson L.S."/>
            <person name="Watkins K.L."/>
            <person name="Yang Q."/>
            <person name="Yu C."/>
            <person name="Zafar N."/>
            <person name="Zhou L."/>
            <person name="Kuske C.R."/>
        </authorList>
    </citation>
    <scope>NUCLEOTIDE SEQUENCE [LARGE SCALE GENOMIC DNA]</scope>
    <source>
        <strain evidence="3 4">Ellin345</strain>
    </source>
</reference>
<feature type="signal peptide" evidence="2">
    <location>
        <begin position="1"/>
        <end position="21"/>
    </location>
</feature>
<feature type="compositionally biased region" description="Pro residues" evidence="1">
    <location>
        <begin position="84"/>
        <end position="99"/>
    </location>
</feature>
<dbReference type="STRING" id="204669.Acid345_3276"/>
<evidence type="ECO:0000313" key="3">
    <source>
        <dbReference type="EMBL" id="ABF42277.1"/>
    </source>
</evidence>
<feature type="compositionally biased region" description="Pro residues" evidence="1">
    <location>
        <begin position="50"/>
        <end position="59"/>
    </location>
</feature>
<dbReference type="RefSeq" id="WP_011524076.1">
    <property type="nucleotide sequence ID" value="NC_008009.1"/>
</dbReference>
<keyword evidence="4" id="KW-1185">Reference proteome</keyword>
<proteinExistence type="predicted"/>
<feature type="chain" id="PRO_5004191375" evidence="2">
    <location>
        <begin position="22"/>
        <end position="185"/>
    </location>
</feature>
<name>Q1ILH3_KORVE</name>
<protein>
    <submittedName>
        <fullName evidence="3">Uncharacterized protein</fullName>
    </submittedName>
</protein>
<dbReference type="KEGG" id="aba:Acid345_3276"/>
<dbReference type="Proteomes" id="UP000002432">
    <property type="component" value="Chromosome"/>
</dbReference>
<evidence type="ECO:0000313" key="4">
    <source>
        <dbReference type="Proteomes" id="UP000002432"/>
    </source>
</evidence>
<dbReference type="EnsemblBacteria" id="ABF42277">
    <property type="protein sequence ID" value="ABF42277"/>
    <property type="gene ID" value="Acid345_3276"/>
</dbReference>
<dbReference type="AlphaFoldDB" id="Q1ILH3"/>
<organism evidence="3 4">
    <name type="scientific">Koribacter versatilis (strain Ellin345)</name>
    <dbReference type="NCBI Taxonomy" id="204669"/>
    <lineage>
        <taxon>Bacteria</taxon>
        <taxon>Pseudomonadati</taxon>
        <taxon>Acidobacteriota</taxon>
        <taxon>Terriglobia</taxon>
        <taxon>Terriglobales</taxon>
        <taxon>Candidatus Korobacteraceae</taxon>
        <taxon>Candidatus Korobacter</taxon>
    </lineage>
</organism>
<sequence>MMKVGKPALAAVVALVLFATGCEGPFKKKKPAPQPSIPPTIQKPKVDIPQPQPTPPPQPKADATIQPTPQPKPTPKRRPTKKVVPPPSPTETTPEPKPTPDASINAPMTNQQADRQRQQTSSLIGAAENNLSNIHRSLNVDEQNMVAQIRNYISQSRKAMTDGDLERAYNLANKANLLSSELMKD</sequence>
<evidence type="ECO:0000256" key="1">
    <source>
        <dbReference type="SAM" id="MobiDB-lite"/>
    </source>
</evidence>
<evidence type="ECO:0000256" key="2">
    <source>
        <dbReference type="SAM" id="SignalP"/>
    </source>
</evidence>